<dbReference type="GO" id="GO:0043386">
    <property type="term" value="P:mycotoxin biosynthetic process"/>
    <property type="evidence" value="ECO:0007669"/>
    <property type="project" value="InterPro"/>
</dbReference>
<evidence type="ECO:0000313" key="4">
    <source>
        <dbReference type="Proteomes" id="UP001230504"/>
    </source>
</evidence>
<dbReference type="RefSeq" id="XP_060406885.1">
    <property type="nucleotide sequence ID" value="XM_060559514.1"/>
</dbReference>
<dbReference type="InterPro" id="IPR021765">
    <property type="entry name" value="UstYa-like"/>
</dbReference>
<comment type="similarity">
    <text evidence="2">Belongs to the ustYa family.</text>
</comment>
<accession>A0AAD8UWG7</accession>
<evidence type="ECO:0000256" key="2">
    <source>
        <dbReference type="ARBA" id="ARBA00035112"/>
    </source>
</evidence>
<dbReference type="EMBL" id="JAHLJV010000227">
    <property type="protein sequence ID" value="KAK1564009.1"/>
    <property type="molecule type" value="Genomic_DNA"/>
</dbReference>
<organism evidence="3 4">
    <name type="scientific">Colletotrichum navitas</name>
    <dbReference type="NCBI Taxonomy" id="681940"/>
    <lineage>
        <taxon>Eukaryota</taxon>
        <taxon>Fungi</taxon>
        <taxon>Dikarya</taxon>
        <taxon>Ascomycota</taxon>
        <taxon>Pezizomycotina</taxon>
        <taxon>Sordariomycetes</taxon>
        <taxon>Hypocreomycetidae</taxon>
        <taxon>Glomerellales</taxon>
        <taxon>Glomerellaceae</taxon>
        <taxon>Colletotrichum</taxon>
        <taxon>Colletotrichum graminicola species complex</taxon>
    </lineage>
</organism>
<name>A0AAD8UWG7_9PEZI</name>
<dbReference type="PANTHER" id="PTHR33365:SF4">
    <property type="entry name" value="CYCLOCHLOROTINE BIOSYNTHESIS PROTEIN O"/>
    <property type="match status" value="1"/>
</dbReference>
<dbReference type="PANTHER" id="PTHR33365">
    <property type="entry name" value="YALI0B05434P"/>
    <property type="match status" value="1"/>
</dbReference>
<sequence>MQLNRCIEMLRMSLMCTADVTSILAWEDPEVPLGRRADFGTFHRCRNFYKIEDWMSRHKVKD</sequence>
<dbReference type="GeneID" id="85443754"/>
<reference evidence="3" key="1">
    <citation type="submission" date="2021-06" db="EMBL/GenBank/DDBJ databases">
        <title>Comparative genomics, transcriptomics and evolutionary studies reveal genomic signatures of adaptation to plant cell wall in hemibiotrophic fungi.</title>
        <authorList>
            <consortium name="DOE Joint Genome Institute"/>
            <person name="Baroncelli R."/>
            <person name="Diaz J.F."/>
            <person name="Benocci T."/>
            <person name="Peng M."/>
            <person name="Battaglia E."/>
            <person name="Haridas S."/>
            <person name="Andreopoulos W."/>
            <person name="Labutti K."/>
            <person name="Pangilinan J."/>
            <person name="Floch G.L."/>
            <person name="Makela M.R."/>
            <person name="Henrissat B."/>
            <person name="Grigoriev I.V."/>
            <person name="Crouch J.A."/>
            <person name="De Vries R.P."/>
            <person name="Sukno S.A."/>
            <person name="Thon M.R."/>
        </authorList>
    </citation>
    <scope>NUCLEOTIDE SEQUENCE</scope>
    <source>
        <strain evidence="3">CBS 125086</strain>
    </source>
</reference>
<proteinExistence type="inferred from homology"/>
<gene>
    <name evidence="3" type="ORF">LY79DRAFT_573810</name>
</gene>
<evidence type="ECO:0000313" key="3">
    <source>
        <dbReference type="EMBL" id="KAK1564009.1"/>
    </source>
</evidence>
<comment type="pathway">
    <text evidence="1">Mycotoxin biosynthesis.</text>
</comment>
<dbReference type="Pfam" id="PF11807">
    <property type="entry name" value="UstYa"/>
    <property type="match status" value="1"/>
</dbReference>
<evidence type="ECO:0000256" key="1">
    <source>
        <dbReference type="ARBA" id="ARBA00004685"/>
    </source>
</evidence>
<protein>
    <submittedName>
        <fullName evidence="3">Uncharacterized protein</fullName>
    </submittedName>
</protein>
<dbReference type="Proteomes" id="UP001230504">
    <property type="component" value="Unassembled WGS sequence"/>
</dbReference>
<keyword evidence="4" id="KW-1185">Reference proteome</keyword>
<comment type="caution">
    <text evidence="3">The sequence shown here is derived from an EMBL/GenBank/DDBJ whole genome shotgun (WGS) entry which is preliminary data.</text>
</comment>
<dbReference type="AlphaFoldDB" id="A0AAD8UWG7"/>